<dbReference type="AlphaFoldDB" id="A0A182F476"/>
<protein>
    <submittedName>
        <fullName evidence="1">Uncharacterized protein</fullName>
    </submittedName>
</protein>
<evidence type="ECO:0000313" key="2">
    <source>
        <dbReference type="Proteomes" id="UP000069272"/>
    </source>
</evidence>
<dbReference type="VEuPathDB" id="VectorBase:AALB001266"/>
<organism evidence="1 2">
    <name type="scientific">Anopheles albimanus</name>
    <name type="common">New world malaria mosquito</name>
    <dbReference type="NCBI Taxonomy" id="7167"/>
    <lineage>
        <taxon>Eukaryota</taxon>
        <taxon>Metazoa</taxon>
        <taxon>Ecdysozoa</taxon>
        <taxon>Arthropoda</taxon>
        <taxon>Hexapoda</taxon>
        <taxon>Insecta</taxon>
        <taxon>Pterygota</taxon>
        <taxon>Neoptera</taxon>
        <taxon>Endopterygota</taxon>
        <taxon>Diptera</taxon>
        <taxon>Nematocera</taxon>
        <taxon>Culicoidea</taxon>
        <taxon>Culicidae</taxon>
        <taxon>Anophelinae</taxon>
        <taxon>Anopheles</taxon>
    </lineage>
</organism>
<accession>A0A182F476</accession>
<dbReference type="VEuPathDB" id="VectorBase:AALB20_033533"/>
<keyword evidence="2" id="KW-1185">Reference proteome</keyword>
<reference evidence="1 2" key="1">
    <citation type="journal article" date="2017" name="G3 (Bethesda)">
        <title>The Physical Genome Mapping of Anopheles albimanus Corrected Scaffold Misassemblies and Identified Interarm Rearrangements in Genus Anopheles.</title>
        <authorList>
            <person name="Artemov G.N."/>
            <person name="Peery A.N."/>
            <person name="Jiang X."/>
            <person name="Tu Z."/>
            <person name="Stegniy V.N."/>
            <person name="Sharakhova M.V."/>
            <person name="Sharakhov I.V."/>
        </authorList>
    </citation>
    <scope>NUCLEOTIDE SEQUENCE [LARGE SCALE GENOMIC DNA]</scope>
    <source>
        <strain evidence="1 2">ALBI9_A</strain>
    </source>
</reference>
<proteinExistence type="predicted"/>
<dbReference type="Proteomes" id="UP000069272">
    <property type="component" value="Chromosome 3R"/>
</dbReference>
<name>A0A182F476_ANOAL</name>
<sequence length="208" mass="24224">MERLEDKFGKPEMVYKELLHDLQKIRKDSRSALVEIDGALENLVNVARLMNREEYLNDHRMVEELERKLPYAIQIKRTEYVLAARNPLDVQNLLDLSEWIKPFAKTSAAMNARTADNQRAAGNLHMHGHDHREASWDALFWETGRMSTPASEPGDEEFGEWGVYGRRAMDEYAAQQEAERAAEEEFLRWLNEIEDGFASQDAELEIWE</sequence>
<dbReference type="EnsemblMetazoa" id="AALB001266-RA">
    <property type="protein sequence ID" value="AALB001266-PA"/>
    <property type="gene ID" value="AALB001266"/>
</dbReference>
<reference evidence="1" key="2">
    <citation type="submission" date="2022-08" db="UniProtKB">
        <authorList>
            <consortium name="EnsemblMetazoa"/>
        </authorList>
    </citation>
    <scope>IDENTIFICATION</scope>
    <source>
        <strain evidence="1">STECLA/ALBI9_A</strain>
    </source>
</reference>
<evidence type="ECO:0000313" key="1">
    <source>
        <dbReference type="EnsemblMetazoa" id="AALB001266-PA"/>
    </source>
</evidence>